<dbReference type="InterPro" id="IPR005225">
    <property type="entry name" value="Small_GTP-bd"/>
</dbReference>
<dbReference type="EMBL" id="OC008310">
    <property type="protein sequence ID" value="CAD7267063.1"/>
    <property type="molecule type" value="Genomic_DNA"/>
</dbReference>
<organism evidence="6">
    <name type="scientific">Timema shepardi</name>
    <name type="common">Walking stick</name>
    <dbReference type="NCBI Taxonomy" id="629360"/>
    <lineage>
        <taxon>Eukaryota</taxon>
        <taxon>Metazoa</taxon>
        <taxon>Ecdysozoa</taxon>
        <taxon>Arthropoda</taxon>
        <taxon>Hexapoda</taxon>
        <taxon>Insecta</taxon>
        <taxon>Pterygota</taxon>
        <taxon>Neoptera</taxon>
        <taxon>Polyneoptera</taxon>
        <taxon>Phasmatodea</taxon>
        <taxon>Timematodea</taxon>
        <taxon>Timematoidea</taxon>
        <taxon>Timematidae</taxon>
        <taxon>Timema</taxon>
    </lineage>
</organism>
<gene>
    <name evidence="6" type="ORF">TSIB3V08_LOCUS11077</name>
</gene>
<evidence type="ECO:0000256" key="3">
    <source>
        <dbReference type="ARBA" id="ARBA00023134"/>
    </source>
</evidence>
<evidence type="ECO:0008006" key="7">
    <source>
        <dbReference type="Google" id="ProtNLM"/>
    </source>
</evidence>
<evidence type="ECO:0000256" key="4">
    <source>
        <dbReference type="ARBA" id="ARBA00023288"/>
    </source>
</evidence>
<dbReference type="SUPFAM" id="SSF52540">
    <property type="entry name" value="P-loop containing nucleoside triphosphate hydrolases"/>
    <property type="match status" value="1"/>
</dbReference>
<dbReference type="Pfam" id="PF00071">
    <property type="entry name" value="Ras"/>
    <property type="match status" value="2"/>
</dbReference>
<dbReference type="GO" id="GO:0007165">
    <property type="term" value="P:signal transduction"/>
    <property type="evidence" value="ECO:0007669"/>
    <property type="project" value="InterPro"/>
</dbReference>
<dbReference type="SMART" id="SM00174">
    <property type="entry name" value="RHO"/>
    <property type="match status" value="1"/>
</dbReference>
<dbReference type="GO" id="GO:0016020">
    <property type="term" value="C:membrane"/>
    <property type="evidence" value="ECO:0007669"/>
    <property type="project" value="InterPro"/>
</dbReference>
<keyword evidence="3" id="KW-0342">GTP-binding</keyword>
<evidence type="ECO:0000313" key="6">
    <source>
        <dbReference type="EMBL" id="CAD7267063.1"/>
    </source>
</evidence>
<sequence>MTEYKLVVVGVNVRTSAALCLQSVRVRVPVAGMRKCTHICVEGAWETILNDYSCDYSCDYMKSLPPDTILLISLSLSWIERTSRVTCRVCCVSAGGVGKSALTIQLIQNHFVDEYDPTIGQFEQITTNSSASEQFILTILVPGLTPRSRVGLERHIFGVSGTNPFVEVVWFVSPEDSYRKQVVIDGETCLLDILDTAGQEEYSAMRDQYMRTGEGFLLVFAVNNAKSFEDINMYREQIKRVKDAEEVPMVLVGNKCDLPTRSVNPSQAQDISRQYNIPFVETSAKTRLGVDDAFYTLVREIKKDKDHRNRSKKKGVRMNYVKKTCCIL</sequence>
<keyword evidence="2" id="KW-0547">Nucleotide-binding</keyword>
<dbReference type="SMART" id="SM00173">
    <property type="entry name" value="RAS"/>
    <property type="match status" value="1"/>
</dbReference>
<accession>A0A7R9B7R0</accession>
<dbReference type="GO" id="GO:0005525">
    <property type="term" value="F:GTP binding"/>
    <property type="evidence" value="ECO:0007669"/>
    <property type="project" value="UniProtKB-KW"/>
</dbReference>
<dbReference type="PROSITE" id="PS51420">
    <property type="entry name" value="RHO"/>
    <property type="match status" value="1"/>
</dbReference>
<dbReference type="PROSITE" id="PS51421">
    <property type="entry name" value="RAS"/>
    <property type="match status" value="1"/>
</dbReference>
<dbReference type="FunFam" id="3.40.50.300:FF:003556">
    <property type="entry name" value="NRAS proto-oncogene, GTPase"/>
    <property type="match status" value="1"/>
</dbReference>
<dbReference type="InterPro" id="IPR020849">
    <property type="entry name" value="Small_GTPase_Ras-type"/>
</dbReference>
<proteinExistence type="predicted"/>
<dbReference type="PANTHER" id="PTHR24070">
    <property type="entry name" value="RAS, DI-RAS, AND RHEB FAMILY MEMBERS OF SMALL GTPASE SUPERFAMILY"/>
    <property type="match status" value="1"/>
</dbReference>
<protein>
    <recommendedName>
        <fullName evidence="7">Small monomeric GTPase</fullName>
    </recommendedName>
</protein>
<dbReference type="NCBIfam" id="TIGR00231">
    <property type="entry name" value="small_GTP"/>
    <property type="match status" value="1"/>
</dbReference>
<dbReference type="SMART" id="SM00175">
    <property type="entry name" value="RAB"/>
    <property type="match status" value="1"/>
</dbReference>
<evidence type="ECO:0000256" key="1">
    <source>
        <dbReference type="ARBA" id="ARBA00022481"/>
    </source>
</evidence>
<dbReference type="AlphaFoldDB" id="A0A7R9B7R0"/>
<evidence type="ECO:0000256" key="5">
    <source>
        <dbReference type="ARBA" id="ARBA00046278"/>
    </source>
</evidence>
<keyword evidence="4" id="KW-0449">Lipoprotein</keyword>
<dbReference type="InterPro" id="IPR001806">
    <property type="entry name" value="Small_GTPase"/>
</dbReference>
<comment type="subcellular location">
    <subcellularLocation>
        <location evidence="5">Endomembrane system</location>
        <topology evidence="5">Lipid-anchor</topology>
        <orientation evidence="5">Cytoplasmic side</orientation>
    </subcellularLocation>
</comment>
<evidence type="ECO:0000256" key="2">
    <source>
        <dbReference type="ARBA" id="ARBA00022741"/>
    </source>
</evidence>
<dbReference type="Gene3D" id="3.40.50.300">
    <property type="entry name" value="P-loop containing nucleotide triphosphate hydrolases"/>
    <property type="match status" value="2"/>
</dbReference>
<dbReference type="InterPro" id="IPR027417">
    <property type="entry name" value="P-loop_NTPase"/>
</dbReference>
<dbReference type="GO" id="GO:0003924">
    <property type="term" value="F:GTPase activity"/>
    <property type="evidence" value="ECO:0007669"/>
    <property type="project" value="InterPro"/>
</dbReference>
<dbReference type="CDD" id="cd04138">
    <property type="entry name" value="H_N_K_Ras_like"/>
    <property type="match status" value="1"/>
</dbReference>
<name>A0A7R9B7R0_TIMSH</name>
<reference evidence="6" key="1">
    <citation type="submission" date="2020-11" db="EMBL/GenBank/DDBJ databases">
        <authorList>
            <person name="Tran Van P."/>
        </authorList>
    </citation>
    <scope>NUCLEOTIDE SEQUENCE</scope>
</reference>
<keyword evidence="1" id="KW-0488">Methylation</keyword>
<dbReference type="PRINTS" id="PR00449">
    <property type="entry name" value="RASTRNSFRMNG"/>
</dbReference>
<dbReference type="PROSITE" id="PS51419">
    <property type="entry name" value="RAB"/>
    <property type="match status" value="1"/>
</dbReference>
<dbReference type="GO" id="GO:0012505">
    <property type="term" value="C:endomembrane system"/>
    <property type="evidence" value="ECO:0007669"/>
    <property type="project" value="UniProtKB-SubCell"/>
</dbReference>